<protein>
    <submittedName>
        <fullName evidence="1">Uncharacterized protein</fullName>
    </submittedName>
</protein>
<gene>
    <name evidence="1" type="ORF">SCBWM1_gp99</name>
</gene>
<evidence type="ECO:0000313" key="1">
    <source>
        <dbReference type="EMBL" id="ATW62783.1"/>
    </source>
</evidence>
<dbReference type="Proteomes" id="UP000274731">
    <property type="component" value="Segment"/>
</dbReference>
<organism evidence="1 2">
    <name type="scientific">Synechococcus phage S-CBWM1</name>
    <dbReference type="NCBI Taxonomy" id="2053653"/>
    <lineage>
        <taxon>Viruses</taxon>
        <taxon>Duplodnaviria</taxon>
        <taxon>Heunggongvirae</taxon>
        <taxon>Uroviricota</taxon>
        <taxon>Caudoviricetes</taxon>
        <taxon>Aokuangvirus</taxon>
        <taxon>Aokuangvirus SCBWM1</taxon>
    </lineage>
</organism>
<proteinExistence type="predicted"/>
<dbReference type="EMBL" id="MG450654">
    <property type="protein sequence ID" value="ATW62783.1"/>
    <property type="molecule type" value="Genomic_DNA"/>
</dbReference>
<evidence type="ECO:0000313" key="2">
    <source>
        <dbReference type="Proteomes" id="UP000274731"/>
    </source>
</evidence>
<sequence>MPYQHPKELFLSDHLVASFDEEDWEIRSLVVKDGESADAKILARVEYVLPSITGKTLEIYDWSLNWRDTYPLERAIRHLSECLYPTRMGYQIKIMTDGPEFWYYQGFSYLDDNTLILPR</sequence>
<keyword evidence="2" id="KW-1185">Reference proteome</keyword>
<name>A0A3G1L3M4_9CAUD</name>
<accession>A0A3G1L3M4</accession>
<reference evidence="1 2" key="1">
    <citation type="journal article" date="2018" name="Environ. Microbiol.">
        <title>Novel phage-host interactions and evolution as revealed by a cyanomyovirus isolated from an estuarine environment.</title>
        <authorList>
            <person name="Xu Y."/>
            <person name="Zhang R."/>
            <person name="Wang N."/>
            <person name="Cai L."/>
            <person name="Tong Y."/>
            <person name="Sun Q."/>
            <person name="Chen F."/>
            <person name="Jiao N."/>
        </authorList>
    </citation>
    <scope>NUCLEOTIDE SEQUENCE [LARGE SCALE GENOMIC DNA]</scope>
</reference>